<dbReference type="Gene3D" id="1.10.10.10">
    <property type="entry name" value="Winged helix-like DNA-binding domain superfamily/Winged helix DNA-binding domain"/>
    <property type="match status" value="1"/>
</dbReference>
<accession>A0A0G0AX06</accession>
<dbReference type="GO" id="GO:0006355">
    <property type="term" value="P:regulation of DNA-templated transcription"/>
    <property type="evidence" value="ECO:0007669"/>
    <property type="project" value="InterPro"/>
</dbReference>
<feature type="DNA-binding region" description="OmpR/PhoB-type" evidence="2">
    <location>
        <begin position="293"/>
        <end position="398"/>
    </location>
</feature>
<dbReference type="GO" id="GO:0003677">
    <property type="term" value="F:DNA binding"/>
    <property type="evidence" value="ECO:0007669"/>
    <property type="project" value="UniProtKB-UniRule"/>
</dbReference>
<comment type="caution">
    <text evidence="4">The sequence shown here is derived from an EMBL/GenBank/DDBJ whole genome shotgun (WGS) entry which is preliminary data.</text>
</comment>
<evidence type="ECO:0000256" key="2">
    <source>
        <dbReference type="PROSITE-ProRule" id="PRU01091"/>
    </source>
</evidence>
<dbReference type="PROSITE" id="PS51755">
    <property type="entry name" value="OMPR_PHOB"/>
    <property type="match status" value="1"/>
</dbReference>
<dbReference type="InterPro" id="IPR016032">
    <property type="entry name" value="Sig_transdc_resp-reg_C-effctor"/>
</dbReference>
<proteinExistence type="predicted"/>
<dbReference type="Proteomes" id="UP000034803">
    <property type="component" value="Unassembled WGS sequence"/>
</dbReference>
<sequence>MSKLEKLVVTKQYLDAENKWGQILNNGESLSILFPPVSDCQRRISQFISEHNNEFLFSEVNPLDLATEELIDLEASLLIQARLLSEFKKFQSFESLIHHLDKNKRHLIITCPLADFLFTQKGKQYLSLIQKIIFQYTPTLTCFLAFETDIIHPDNAELVRNYHMLFQHIGYYPLYSSTDTSTFINYLCLKWEIKIKTKVKQEIIEKCGGYFWLVKEALRQIRDNGSWEINSESFQYRLQTIAQSLKESEYITIAKILSKSRGFDDVQLHSRKYLQKIGLLDNKFNLTVPLLKDTIIKLGASKRKLILIKNEIFLNQVPVSNFFSRKEFRIIKLLLSREGETVTRDEIADVIWLMDVKEKYSEWAIDQLVKRLRNRLSELLIPKTVLRSVRGKGYCYVQS</sequence>
<dbReference type="SUPFAM" id="SSF46894">
    <property type="entry name" value="C-terminal effector domain of the bipartite response regulators"/>
    <property type="match status" value="1"/>
</dbReference>
<feature type="domain" description="OmpR/PhoB-type" evidence="3">
    <location>
        <begin position="293"/>
        <end position="398"/>
    </location>
</feature>
<dbReference type="InterPro" id="IPR036388">
    <property type="entry name" value="WH-like_DNA-bd_sf"/>
</dbReference>
<dbReference type="InterPro" id="IPR001867">
    <property type="entry name" value="OmpR/PhoB-type_DNA-bd"/>
</dbReference>
<gene>
    <name evidence="4" type="ORF">UR21_C0015G0004</name>
</gene>
<dbReference type="CDD" id="cd00383">
    <property type="entry name" value="trans_reg_C"/>
    <property type="match status" value="1"/>
</dbReference>
<evidence type="ECO:0000256" key="1">
    <source>
        <dbReference type="ARBA" id="ARBA00023125"/>
    </source>
</evidence>
<dbReference type="SMART" id="SM00862">
    <property type="entry name" value="Trans_reg_C"/>
    <property type="match status" value="1"/>
</dbReference>
<dbReference type="AlphaFoldDB" id="A0A0G0AX06"/>
<evidence type="ECO:0000313" key="5">
    <source>
        <dbReference type="Proteomes" id="UP000034803"/>
    </source>
</evidence>
<name>A0A0G0AX06_9BACT</name>
<evidence type="ECO:0000313" key="4">
    <source>
        <dbReference type="EMBL" id="KKP31130.1"/>
    </source>
</evidence>
<reference evidence="4 5" key="1">
    <citation type="journal article" date="2015" name="Nature">
        <title>rRNA introns, odd ribosomes, and small enigmatic genomes across a large radiation of phyla.</title>
        <authorList>
            <person name="Brown C.T."/>
            <person name="Hug L.A."/>
            <person name="Thomas B.C."/>
            <person name="Sharon I."/>
            <person name="Castelle C.J."/>
            <person name="Singh A."/>
            <person name="Wilkins M.J."/>
            <person name="Williams K.H."/>
            <person name="Banfield J.F."/>
        </authorList>
    </citation>
    <scope>NUCLEOTIDE SEQUENCE [LARGE SCALE GENOMIC DNA]</scope>
</reference>
<dbReference type="GO" id="GO:0000160">
    <property type="term" value="P:phosphorelay signal transduction system"/>
    <property type="evidence" value="ECO:0007669"/>
    <property type="project" value="InterPro"/>
</dbReference>
<keyword evidence="1 2" id="KW-0238">DNA-binding</keyword>
<evidence type="ECO:0000259" key="3">
    <source>
        <dbReference type="PROSITE" id="PS51755"/>
    </source>
</evidence>
<protein>
    <submittedName>
        <fullName evidence="4">Two-component transcriptional regulator</fullName>
    </submittedName>
</protein>
<dbReference type="EMBL" id="LBOI01000015">
    <property type="protein sequence ID" value="KKP31130.1"/>
    <property type="molecule type" value="Genomic_DNA"/>
</dbReference>
<dbReference type="Pfam" id="PF00486">
    <property type="entry name" value="Trans_reg_C"/>
    <property type="match status" value="1"/>
</dbReference>
<organism evidence="4 5">
    <name type="scientific">Candidatus Woesebacteria bacterium GW2011_GWC2_31_9</name>
    <dbReference type="NCBI Taxonomy" id="1618586"/>
    <lineage>
        <taxon>Bacteria</taxon>
        <taxon>Candidatus Woeseibacteriota</taxon>
    </lineage>
</organism>